<gene>
    <name evidence="1" type="ORF">AAG570_005833</name>
</gene>
<dbReference type="InterPro" id="IPR052709">
    <property type="entry name" value="Transposase-MT_Hybrid"/>
</dbReference>
<dbReference type="PANTHER" id="PTHR46060:SF1">
    <property type="entry name" value="MARINER MOS1 TRANSPOSASE-LIKE PROTEIN"/>
    <property type="match status" value="1"/>
</dbReference>
<dbReference type="PANTHER" id="PTHR46060">
    <property type="entry name" value="MARINER MOS1 TRANSPOSASE-LIKE PROTEIN"/>
    <property type="match status" value="1"/>
</dbReference>
<reference evidence="1 2" key="1">
    <citation type="submission" date="2024-07" db="EMBL/GenBank/DDBJ databases">
        <title>Chromosome-level genome assembly of the water stick insect Ranatra chinensis (Heteroptera: Nepidae).</title>
        <authorList>
            <person name="Liu X."/>
        </authorList>
    </citation>
    <scope>NUCLEOTIDE SEQUENCE [LARGE SCALE GENOMIC DNA]</scope>
    <source>
        <strain evidence="1">Cailab_2021Rc</strain>
        <tissue evidence="1">Muscle</tissue>
    </source>
</reference>
<protein>
    <recommendedName>
        <fullName evidence="3">Histone-lysine N-methyltransferase SETMAR</fullName>
    </recommendedName>
</protein>
<dbReference type="EMBL" id="JBFDAA010000018">
    <property type="protein sequence ID" value="KAL1116338.1"/>
    <property type="molecule type" value="Genomic_DNA"/>
</dbReference>
<dbReference type="Proteomes" id="UP001558652">
    <property type="component" value="Unassembled WGS sequence"/>
</dbReference>
<name>A0ABD0YDJ8_9HEMI</name>
<organism evidence="1 2">
    <name type="scientific">Ranatra chinensis</name>
    <dbReference type="NCBI Taxonomy" id="642074"/>
    <lineage>
        <taxon>Eukaryota</taxon>
        <taxon>Metazoa</taxon>
        <taxon>Ecdysozoa</taxon>
        <taxon>Arthropoda</taxon>
        <taxon>Hexapoda</taxon>
        <taxon>Insecta</taxon>
        <taxon>Pterygota</taxon>
        <taxon>Neoptera</taxon>
        <taxon>Paraneoptera</taxon>
        <taxon>Hemiptera</taxon>
        <taxon>Heteroptera</taxon>
        <taxon>Panheteroptera</taxon>
        <taxon>Nepomorpha</taxon>
        <taxon>Nepidae</taxon>
        <taxon>Ranatrinae</taxon>
        <taxon>Ranatra</taxon>
    </lineage>
</organism>
<evidence type="ECO:0008006" key="3">
    <source>
        <dbReference type="Google" id="ProtNLM"/>
    </source>
</evidence>
<dbReference type="InterPro" id="IPR036397">
    <property type="entry name" value="RNaseH_sf"/>
</dbReference>
<comment type="caution">
    <text evidence="1">The sequence shown here is derived from an EMBL/GenBank/DDBJ whole genome shotgun (WGS) entry which is preliminary data.</text>
</comment>
<evidence type="ECO:0000313" key="1">
    <source>
        <dbReference type="EMBL" id="KAL1116338.1"/>
    </source>
</evidence>
<keyword evidence="2" id="KW-1185">Reference proteome</keyword>
<accession>A0ABD0YDJ8</accession>
<proteinExistence type="predicted"/>
<dbReference type="AlphaFoldDB" id="A0ABD0YDJ8"/>
<dbReference type="Gene3D" id="3.30.420.10">
    <property type="entry name" value="Ribonuclease H-like superfamily/Ribonuclease H"/>
    <property type="match status" value="1"/>
</dbReference>
<evidence type="ECO:0000313" key="2">
    <source>
        <dbReference type="Proteomes" id="UP001558652"/>
    </source>
</evidence>
<sequence length="168" mass="19037">MLNLGVSLLYGFRAHTAHMTQNLLESFGWDIVTHPPHSPDLVLSDFHLFTRLKEFLVEKHFSNHNEGVKETVVEWLFEVEQSVFDEGIKKAGAQAEETHGSLCALTKTPSAFGHRADRIQQKITLSSTYEIRFMEKLVKGAVHTVLPYKLRSQTRDSNGATFEVVLAR</sequence>